<evidence type="ECO:0000256" key="2">
    <source>
        <dbReference type="SAM" id="MobiDB-lite"/>
    </source>
</evidence>
<feature type="coiled-coil region" evidence="1">
    <location>
        <begin position="283"/>
        <end position="317"/>
    </location>
</feature>
<feature type="compositionally biased region" description="Polar residues" evidence="2">
    <location>
        <begin position="1"/>
        <end position="20"/>
    </location>
</feature>
<evidence type="ECO:0000256" key="1">
    <source>
        <dbReference type="SAM" id="Coils"/>
    </source>
</evidence>
<gene>
    <name evidence="4" type="ORF">TPSB3V08_LOCUS1766</name>
</gene>
<reference evidence="4" key="1">
    <citation type="submission" date="2020-11" db="EMBL/GenBank/DDBJ databases">
        <authorList>
            <person name="Tran Van P."/>
        </authorList>
    </citation>
    <scope>NUCLEOTIDE SEQUENCE</scope>
</reference>
<sequence length="497" mass="55614">MRSSEPQEVSVLPESSQQSPHNKDAVLPPLTSQFPQWSRTRKLEIGVFTKPFSRSNEDESSLQRVGKVTKKVPELAALGRSEGLVVSPATDPLLRAAQLEQNIRFLQEQHQVMLASLHQEVELLRQRNRAMLTLATPHNTPLKVPLCASCDAGRCVKQLSVTDLQFQLVFTKGGVTLVQSSPSPSSSEDDGKPKIFLSPKQLNMTPLQVEILERDIAELKGALQEAKTKNLYLSGIVEEQKKKIDSMEVNKRELETVGTKIIPKNRSDAQIQAEGFIEESEDQQELIMKLDDAEKVIRRLQRENDDHRRELYQIKALRNMSTCLEDSGLFQLVSIRSNLSKNIASNGGVGRQLGATSRGGVGHHRTQHQQQTQSQRFPPLHSQSYWHHGQQSQHRAGMEFVSHRHCANGGNTSRLEKETQPDGRLAPTLPNLRNNITPSSYSYTNSNNGNGHRRGGTGVRYASNGNHYYRGSKEEETERRKYRGGGVGAKGSRESKQ</sequence>
<name>A0A7R9CLR6_TIMPO</name>
<feature type="domain" description="CCDC92/74 N-terminal" evidence="3">
    <location>
        <begin position="95"/>
        <end position="130"/>
    </location>
</feature>
<dbReference type="AlphaFoldDB" id="A0A7R9CLR6"/>
<organism evidence="4">
    <name type="scientific">Timema poppense</name>
    <name type="common">Walking stick</name>
    <dbReference type="NCBI Taxonomy" id="170557"/>
    <lineage>
        <taxon>Eukaryota</taxon>
        <taxon>Metazoa</taxon>
        <taxon>Ecdysozoa</taxon>
        <taxon>Arthropoda</taxon>
        <taxon>Hexapoda</taxon>
        <taxon>Insecta</taxon>
        <taxon>Pterygota</taxon>
        <taxon>Neoptera</taxon>
        <taxon>Polyneoptera</taxon>
        <taxon>Phasmatodea</taxon>
        <taxon>Timematodea</taxon>
        <taxon>Timematoidea</taxon>
        <taxon>Timematidae</taxon>
        <taxon>Timema</taxon>
    </lineage>
</organism>
<feature type="compositionally biased region" description="Polar residues" evidence="2">
    <location>
        <begin position="381"/>
        <end position="394"/>
    </location>
</feature>
<feature type="region of interest" description="Disordered" evidence="2">
    <location>
        <begin position="178"/>
        <end position="197"/>
    </location>
</feature>
<accession>A0A7R9CLR6</accession>
<feature type="region of interest" description="Disordered" evidence="2">
    <location>
        <begin position="1"/>
        <end position="33"/>
    </location>
</feature>
<feature type="region of interest" description="Disordered" evidence="2">
    <location>
        <begin position="344"/>
        <end position="497"/>
    </location>
</feature>
<protein>
    <recommendedName>
        <fullName evidence="3">CCDC92/74 N-terminal domain-containing protein</fullName>
    </recommendedName>
</protein>
<keyword evidence="1" id="KW-0175">Coiled coil</keyword>
<evidence type="ECO:0000313" key="4">
    <source>
        <dbReference type="EMBL" id="CAD7398568.1"/>
    </source>
</evidence>
<feature type="coiled-coil region" evidence="1">
    <location>
        <begin position="209"/>
        <end position="257"/>
    </location>
</feature>
<proteinExistence type="predicted"/>
<dbReference type="Pfam" id="PF14916">
    <property type="entry name" value="CCDC92"/>
    <property type="match status" value="1"/>
</dbReference>
<feature type="compositionally biased region" description="Low complexity" evidence="2">
    <location>
        <begin position="434"/>
        <end position="450"/>
    </location>
</feature>
<evidence type="ECO:0000259" key="3">
    <source>
        <dbReference type="Pfam" id="PF14916"/>
    </source>
</evidence>
<dbReference type="EMBL" id="OD000637">
    <property type="protein sequence ID" value="CAD7398568.1"/>
    <property type="molecule type" value="Genomic_DNA"/>
</dbReference>
<dbReference type="InterPro" id="IPR039496">
    <property type="entry name" value="CCDC92/74_N"/>
</dbReference>